<dbReference type="SMART" id="SM00066">
    <property type="entry name" value="GAL4"/>
    <property type="match status" value="1"/>
</dbReference>
<protein>
    <recommendedName>
        <fullName evidence="7">Zn(2)-C6 fungal-type domain-containing protein</fullName>
    </recommendedName>
</protein>
<evidence type="ECO:0000256" key="6">
    <source>
        <dbReference type="SAM" id="MobiDB-lite"/>
    </source>
</evidence>
<dbReference type="CDD" id="cd00067">
    <property type="entry name" value="GAL4"/>
    <property type="match status" value="1"/>
</dbReference>
<keyword evidence="4" id="KW-0804">Transcription</keyword>
<feature type="region of interest" description="Disordered" evidence="6">
    <location>
        <begin position="1"/>
        <end position="24"/>
    </location>
</feature>
<name>A0ABQ0GEB8_9PEZI</name>
<organism evidence="8 9">
    <name type="scientific">Madurella fahalii</name>
    <dbReference type="NCBI Taxonomy" id="1157608"/>
    <lineage>
        <taxon>Eukaryota</taxon>
        <taxon>Fungi</taxon>
        <taxon>Dikarya</taxon>
        <taxon>Ascomycota</taxon>
        <taxon>Pezizomycotina</taxon>
        <taxon>Sordariomycetes</taxon>
        <taxon>Sordariomycetidae</taxon>
        <taxon>Sordariales</taxon>
        <taxon>Sordariales incertae sedis</taxon>
        <taxon>Madurella</taxon>
    </lineage>
</organism>
<dbReference type="PANTHER" id="PTHR47338:SF20">
    <property type="entry name" value="ZN(II)2CYS6 TRANSCRIPTION FACTOR (EUROFUNG)"/>
    <property type="match status" value="1"/>
</dbReference>
<dbReference type="EMBL" id="BAAFSV010000003">
    <property type="protein sequence ID" value="GAB1316091.1"/>
    <property type="molecule type" value="Genomic_DNA"/>
</dbReference>
<dbReference type="RefSeq" id="XP_070917822.1">
    <property type="nucleotide sequence ID" value="XM_071061721.1"/>
</dbReference>
<keyword evidence="2" id="KW-0479">Metal-binding</keyword>
<dbReference type="Proteomes" id="UP001628179">
    <property type="component" value="Unassembled WGS sequence"/>
</dbReference>
<keyword evidence="9" id="KW-1185">Reference proteome</keyword>
<dbReference type="PROSITE" id="PS50048">
    <property type="entry name" value="ZN2_CY6_FUNGAL_2"/>
    <property type="match status" value="1"/>
</dbReference>
<dbReference type="Gene3D" id="4.10.240.10">
    <property type="entry name" value="Zn(2)-C6 fungal-type DNA-binding domain"/>
    <property type="match status" value="1"/>
</dbReference>
<dbReference type="SUPFAM" id="SSF57701">
    <property type="entry name" value="Zn2/Cys6 DNA-binding domain"/>
    <property type="match status" value="1"/>
</dbReference>
<dbReference type="PANTHER" id="PTHR47338">
    <property type="entry name" value="ZN(II)2CYS6 TRANSCRIPTION FACTOR (EUROFUNG)-RELATED"/>
    <property type="match status" value="1"/>
</dbReference>
<keyword evidence="3" id="KW-0805">Transcription regulation</keyword>
<dbReference type="GeneID" id="98177044"/>
<evidence type="ECO:0000313" key="8">
    <source>
        <dbReference type="EMBL" id="GAB1316091.1"/>
    </source>
</evidence>
<evidence type="ECO:0000313" key="9">
    <source>
        <dbReference type="Proteomes" id="UP001628179"/>
    </source>
</evidence>
<dbReference type="InterPro" id="IPR001138">
    <property type="entry name" value="Zn2Cys6_DnaBD"/>
</dbReference>
<evidence type="ECO:0000256" key="1">
    <source>
        <dbReference type="ARBA" id="ARBA00004123"/>
    </source>
</evidence>
<comment type="caution">
    <text evidence="8">The sequence shown here is derived from an EMBL/GenBank/DDBJ whole genome shotgun (WGS) entry which is preliminary data.</text>
</comment>
<accession>A0ABQ0GEB8</accession>
<gene>
    <name evidence="8" type="ORF">MFIFM68171_06301</name>
</gene>
<keyword evidence="5" id="KW-0539">Nucleus</keyword>
<comment type="subcellular location">
    <subcellularLocation>
        <location evidence="1">Nucleus</location>
    </subcellularLocation>
</comment>
<evidence type="ECO:0000256" key="4">
    <source>
        <dbReference type="ARBA" id="ARBA00023163"/>
    </source>
</evidence>
<evidence type="ECO:0000256" key="2">
    <source>
        <dbReference type="ARBA" id="ARBA00022723"/>
    </source>
</evidence>
<dbReference type="InterPro" id="IPR036864">
    <property type="entry name" value="Zn2-C6_fun-type_DNA-bd_sf"/>
</dbReference>
<evidence type="ECO:0000259" key="7">
    <source>
        <dbReference type="PROSITE" id="PS50048"/>
    </source>
</evidence>
<dbReference type="InterPro" id="IPR050815">
    <property type="entry name" value="TF_fung"/>
</dbReference>
<dbReference type="Pfam" id="PF00172">
    <property type="entry name" value="Zn_clus"/>
    <property type="match status" value="1"/>
</dbReference>
<dbReference type="PROSITE" id="PS00463">
    <property type="entry name" value="ZN2_CY6_FUNGAL_1"/>
    <property type="match status" value="1"/>
</dbReference>
<proteinExistence type="predicted"/>
<sequence>MDMTVQGDARRKNLTRPAHTAAAATAARSGRQACNVCRDRKVRCDRAEPNCGHCVRLGQKCVYDGNPGRDALILQLQARLGGLTIEDRVAAVGF</sequence>
<evidence type="ECO:0000256" key="3">
    <source>
        <dbReference type="ARBA" id="ARBA00023015"/>
    </source>
</evidence>
<reference evidence="8 9" key="1">
    <citation type="submission" date="2024-09" db="EMBL/GenBank/DDBJ databases">
        <title>Itraconazole resistance in Madurella fahalii resulting from another homologue of gene encoding cytochrome P450 14-alpha sterol demethylase (CYP51).</title>
        <authorList>
            <person name="Yoshioka I."/>
            <person name="Fahal A.H."/>
            <person name="Kaneko S."/>
            <person name="Yaguchi T."/>
        </authorList>
    </citation>
    <scope>NUCLEOTIDE SEQUENCE [LARGE SCALE GENOMIC DNA]</scope>
    <source>
        <strain evidence="8 9">IFM 68171</strain>
    </source>
</reference>
<evidence type="ECO:0000256" key="5">
    <source>
        <dbReference type="ARBA" id="ARBA00023242"/>
    </source>
</evidence>
<feature type="domain" description="Zn(2)-C6 fungal-type" evidence="7">
    <location>
        <begin position="33"/>
        <end position="63"/>
    </location>
</feature>